<dbReference type="GO" id="GO:0000407">
    <property type="term" value="C:phagophore assembly site"/>
    <property type="evidence" value="ECO:0007669"/>
    <property type="project" value="TreeGrafter"/>
</dbReference>
<dbReference type="SUPFAM" id="SSF56112">
    <property type="entry name" value="Protein kinase-like (PK-like)"/>
    <property type="match status" value="1"/>
</dbReference>
<dbReference type="GO" id="GO:0000045">
    <property type="term" value="P:autophagosome assembly"/>
    <property type="evidence" value="ECO:0007669"/>
    <property type="project" value="TreeGrafter"/>
</dbReference>
<dbReference type="GO" id="GO:0005524">
    <property type="term" value="F:ATP binding"/>
    <property type="evidence" value="ECO:0007669"/>
    <property type="project" value="UniProtKB-KW"/>
</dbReference>
<dbReference type="GO" id="GO:0005509">
    <property type="term" value="F:calcium ion binding"/>
    <property type="evidence" value="ECO:0007669"/>
    <property type="project" value="InterPro"/>
</dbReference>
<proteinExistence type="inferred from homology"/>
<dbReference type="PANTHER" id="PTHR24348">
    <property type="entry name" value="SERINE/THREONINE-PROTEIN KINASE UNC-51-RELATED"/>
    <property type="match status" value="1"/>
</dbReference>
<name>A0AA36JBC9_9DINO</name>
<dbReference type="Gene3D" id="1.10.238.10">
    <property type="entry name" value="EF-hand"/>
    <property type="match status" value="1"/>
</dbReference>
<comment type="similarity">
    <text evidence="6">Belongs to the protein kinase superfamily. Ser/Thr protein kinase family. CDPK subfamily.</text>
</comment>
<dbReference type="AlphaFoldDB" id="A0AA36JBC9"/>
<evidence type="ECO:0000256" key="4">
    <source>
        <dbReference type="ARBA" id="ARBA00022837"/>
    </source>
</evidence>
<dbReference type="GO" id="GO:0004674">
    <property type="term" value="F:protein serine/threonine kinase activity"/>
    <property type="evidence" value="ECO:0007669"/>
    <property type="project" value="InterPro"/>
</dbReference>
<evidence type="ECO:0000256" key="2">
    <source>
        <dbReference type="ARBA" id="ARBA00022741"/>
    </source>
</evidence>
<dbReference type="EMBL" id="CAUJNA010003454">
    <property type="protein sequence ID" value="CAJ1402537.1"/>
    <property type="molecule type" value="Genomic_DNA"/>
</dbReference>
<evidence type="ECO:0000256" key="1">
    <source>
        <dbReference type="ARBA" id="ARBA00022679"/>
    </source>
</evidence>
<keyword evidence="5" id="KW-0067">ATP-binding</keyword>
<dbReference type="FunFam" id="1.10.238.10:FF:000001">
    <property type="entry name" value="Calmodulin 1"/>
    <property type="match status" value="1"/>
</dbReference>
<dbReference type="InterPro" id="IPR011992">
    <property type="entry name" value="EF-hand-dom_pair"/>
</dbReference>
<gene>
    <name evidence="9" type="ORF">EVOR1521_LOCUS25392</name>
</gene>
<dbReference type="SMART" id="SM00054">
    <property type="entry name" value="EFh"/>
    <property type="match status" value="4"/>
</dbReference>
<dbReference type="Gene3D" id="3.30.200.20">
    <property type="entry name" value="Phosphorylase Kinase, domain 1"/>
    <property type="match status" value="1"/>
</dbReference>
<organism evidence="9 10">
    <name type="scientific">Effrenium voratum</name>
    <dbReference type="NCBI Taxonomy" id="2562239"/>
    <lineage>
        <taxon>Eukaryota</taxon>
        <taxon>Sar</taxon>
        <taxon>Alveolata</taxon>
        <taxon>Dinophyceae</taxon>
        <taxon>Suessiales</taxon>
        <taxon>Symbiodiniaceae</taxon>
        <taxon>Effrenium</taxon>
    </lineage>
</organism>
<dbReference type="InterPro" id="IPR045269">
    <property type="entry name" value="Atg1-like"/>
</dbReference>
<dbReference type="GO" id="GO:0016020">
    <property type="term" value="C:membrane"/>
    <property type="evidence" value="ECO:0007669"/>
    <property type="project" value="TreeGrafter"/>
</dbReference>
<evidence type="ECO:0000313" key="10">
    <source>
        <dbReference type="Proteomes" id="UP001178507"/>
    </source>
</evidence>
<evidence type="ECO:0000259" key="7">
    <source>
        <dbReference type="PROSITE" id="PS50011"/>
    </source>
</evidence>
<dbReference type="PROSITE" id="PS50011">
    <property type="entry name" value="PROTEIN_KINASE_DOM"/>
    <property type="match status" value="1"/>
</dbReference>
<dbReference type="Gene3D" id="1.10.510.10">
    <property type="entry name" value="Transferase(Phosphotransferase) domain 1"/>
    <property type="match status" value="1"/>
</dbReference>
<keyword evidence="4" id="KW-0106">Calcium</keyword>
<dbReference type="PROSITE" id="PS50222">
    <property type="entry name" value="EF_HAND_2"/>
    <property type="match status" value="2"/>
</dbReference>
<dbReference type="PANTHER" id="PTHR24348:SF22">
    <property type="entry name" value="NON-SPECIFIC SERINE_THREONINE PROTEIN KINASE"/>
    <property type="match status" value="1"/>
</dbReference>
<dbReference type="GO" id="GO:0005829">
    <property type="term" value="C:cytosol"/>
    <property type="evidence" value="ECO:0007669"/>
    <property type="project" value="TreeGrafter"/>
</dbReference>
<dbReference type="GO" id="GO:0005776">
    <property type="term" value="C:autophagosome"/>
    <property type="evidence" value="ECO:0007669"/>
    <property type="project" value="TreeGrafter"/>
</dbReference>
<dbReference type="GO" id="GO:0010506">
    <property type="term" value="P:regulation of autophagy"/>
    <property type="evidence" value="ECO:0007669"/>
    <property type="project" value="InterPro"/>
</dbReference>
<feature type="domain" description="EF-hand" evidence="8">
    <location>
        <begin position="367"/>
        <end position="396"/>
    </location>
</feature>
<dbReference type="InterPro" id="IPR011009">
    <property type="entry name" value="Kinase-like_dom_sf"/>
</dbReference>
<evidence type="ECO:0000259" key="8">
    <source>
        <dbReference type="PROSITE" id="PS50222"/>
    </source>
</evidence>
<evidence type="ECO:0000313" key="9">
    <source>
        <dbReference type="EMBL" id="CAJ1402537.1"/>
    </source>
</evidence>
<dbReference type="Proteomes" id="UP001178507">
    <property type="component" value="Unassembled WGS sequence"/>
</dbReference>
<comment type="caution">
    <text evidence="9">The sequence shown here is derived from an EMBL/GenBank/DDBJ whole genome shotgun (WGS) entry which is preliminary data.</text>
</comment>
<dbReference type="Pfam" id="PF00069">
    <property type="entry name" value="Pkinase"/>
    <property type="match status" value="1"/>
</dbReference>
<keyword evidence="1" id="KW-0808">Transferase</keyword>
<reference evidence="9" key="1">
    <citation type="submission" date="2023-08" db="EMBL/GenBank/DDBJ databases">
        <authorList>
            <person name="Chen Y."/>
            <person name="Shah S."/>
            <person name="Dougan E. K."/>
            <person name="Thang M."/>
            <person name="Chan C."/>
        </authorList>
    </citation>
    <scope>NUCLEOTIDE SEQUENCE</scope>
</reference>
<sequence>MCSRSFMVQKRGPKSIARYELGEVLGKGSFGSVVKALDRVSGTARAWKTCCKSKEGELMFRKEAVTMSILDHPHICRLFDVIEDARNLYFVLELCEGGDLQHRLADLADLHNSLPEPTVAPLLRQLFGAMHYLHERCIAHSDFASRNVLLDNRPLEQCTAKLADFGSCRSFSPGGALGPHKGDMWGLGLLMRGMLCDINRVLGNSTTAASESAPPRMPLVPSAWLGKSPEARCLCGRLLRRDPVARWSAQEAMHHPWFFAMELPPVEVPDDLLQRFRSFGACNSLVRVSLQALAEQRPGREDLFSALDRNCDGLLAPGDLCACLQEVDESVSKELLQEIFVQVDSDGVGAIELSVFNALMLQEERATSKKATQAAFRVVDRDMNGKISLEDLRRIFPDVDEQEAIDMIAAADLDGDGSIDLAEFRAMIQQYFKQPPSRCWQPVRGKQNDALLKAKTNAMVPRIFRTVDDDTDTHSSCAQSSVIDDIFSDSDSDSEGDSDTLRSFVEQAKPARDPGGHARLVRKIADISTGCMEAVDSRCMEAVDSPKPPCSKEAPRVPRRQHKEAFMQGRSIISL</sequence>
<dbReference type="InterPro" id="IPR018247">
    <property type="entry name" value="EF_Hand_1_Ca_BS"/>
</dbReference>
<dbReference type="CDD" id="cd00051">
    <property type="entry name" value="EFh"/>
    <property type="match status" value="2"/>
</dbReference>
<evidence type="ECO:0000256" key="6">
    <source>
        <dbReference type="ARBA" id="ARBA00024334"/>
    </source>
</evidence>
<feature type="domain" description="Protein kinase" evidence="7">
    <location>
        <begin position="19"/>
        <end position="258"/>
    </location>
</feature>
<accession>A0AA36JBC9</accession>
<keyword evidence="10" id="KW-1185">Reference proteome</keyword>
<evidence type="ECO:0000256" key="3">
    <source>
        <dbReference type="ARBA" id="ARBA00022777"/>
    </source>
</evidence>
<dbReference type="InterPro" id="IPR000719">
    <property type="entry name" value="Prot_kinase_dom"/>
</dbReference>
<dbReference type="Pfam" id="PF13499">
    <property type="entry name" value="EF-hand_7"/>
    <property type="match status" value="1"/>
</dbReference>
<evidence type="ECO:0000256" key="5">
    <source>
        <dbReference type="ARBA" id="ARBA00022840"/>
    </source>
</evidence>
<protein>
    <submittedName>
        <fullName evidence="9">Uncharacterized protein</fullName>
    </submittedName>
</protein>
<dbReference type="InterPro" id="IPR002048">
    <property type="entry name" value="EF_hand_dom"/>
</dbReference>
<feature type="domain" description="EF-hand" evidence="8">
    <location>
        <begin position="399"/>
        <end position="434"/>
    </location>
</feature>
<keyword evidence="2" id="KW-0547">Nucleotide-binding</keyword>
<keyword evidence="3" id="KW-0418">Kinase</keyword>
<dbReference type="SUPFAM" id="SSF47473">
    <property type="entry name" value="EF-hand"/>
    <property type="match status" value="1"/>
</dbReference>
<dbReference type="PROSITE" id="PS00018">
    <property type="entry name" value="EF_HAND_1"/>
    <property type="match status" value="2"/>
</dbReference>